<reference evidence="1" key="1">
    <citation type="submission" date="2023-06" db="EMBL/GenBank/DDBJ databases">
        <title>Survivors Of The Sea: Transcriptome response of Skeletonema marinoi to long-term dormancy.</title>
        <authorList>
            <person name="Pinder M.I.M."/>
            <person name="Kourtchenko O."/>
            <person name="Robertson E.K."/>
            <person name="Larsson T."/>
            <person name="Maumus F."/>
            <person name="Osuna-Cruz C.M."/>
            <person name="Vancaester E."/>
            <person name="Stenow R."/>
            <person name="Vandepoele K."/>
            <person name="Ploug H."/>
            <person name="Bruchert V."/>
            <person name="Godhe A."/>
            <person name="Topel M."/>
        </authorList>
    </citation>
    <scope>NUCLEOTIDE SEQUENCE</scope>
    <source>
        <strain evidence="1">R05AC</strain>
    </source>
</reference>
<protein>
    <submittedName>
        <fullName evidence="1">Uncharacterized protein</fullName>
    </submittedName>
</protein>
<dbReference type="AlphaFoldDB" id="A0AAD9D5Q9"/>
<gene>
    <name evidence="1" type="ORF">QTG54_015432</name>
</gene>
<evidence type="ECO:0000313" key="2">
    <source>
        <dbReference type="Proteomes" id="UP001224775"/>
    </source>
</evidence>
<name>A0AAD9D5Q9_9STRA</name>
<comment type="caution">
    <text evidence="1">The sequence shown here is derived from an EMBL/GenBank/DDBJ whole genome shotgun (WGS) entry which is preliminary data.</text>
</comment>
<organism evidence="1 2">
    <name type="scientific">Skeletonema marinoi</name>
    <dbReference type="NCBI Taxonomy" id="267567"/>
    <lineage>
        <taxon>Eukaryota</taxon>
        <taxon>Sar</taxon>
        <taxon>Stramenopiles</taxon>
        <taxon>Ochrophyta</taxon>
        <taxon>Bacillariophyta</taxon>
        <taxon>Coscinodiscophyceae</taxon>
        <taxon>Thalassiosirophycidae</taxon>
        <taxon>Thalassiosirales</taxon>
        <taxon>Skeletonemataceae</taxon>
        <taxon>Skeletonema</taxon>
        <taxon>Skeletonema marinoi-dohrnii complex</taxon>
    </lineage>
</organism>
<accession>A0AAD9D5Q9</accession>
<evidence type="ECO:0000313" key="1">
    <source>
        <dbReference type="EMBL" id="KAK1733905.1"/>
    </source>
</evidence>
<proteinExistence type="predicted"/>
<sequence length="55" mass="6383">MIALYSAEKKVVKTWSVELTADMNMMVSMMEYLSAVRMVMQKVLLMENGWVHPTE</sequence>
<keyword evidence="2" id="KW-1185">Reference proteome</keyword>
<dbReference type="Proteomes" id="UP001224775">
    <property type="component" value="Unassembled WGS sequence"/>
</dbReference>
<dbReference type="EMBL" id="JATAAI010000043">
    <property type="protein sequence ID" value="KAK1733905.1"/>
    <property type="molecule type" value="Genomic_DNA"/>
</dbReference>